<comment type="caution">
    <text evidence="8">The sequence shown here is derived from an EMBL/GenBank/DDBJ whole genome shotgun (WGS) entry which is preliminary data.</text>
</comment>
<dbReference type="EMBL" id="BAAAMY010000007">
    <property type="protein sequence ID" value="GAA1926460.1"/>
    <property type="molecule type" value="Genomic_DNA"/>
</dbReference>
<comment type="catalytic activity">
    <reaction evidence="6">
        <text>a sn-glycero-3-phosphodiester + H2O = an alcohol + sn-glycerol 3-phosphate + H(+)</text>
        <dbReference type="Rhea" id="RHEA:12969"/>
        <dbReference type="ChEBI" id="CHEBI:15377"/>
        <dbReference type="ChEBI" id="CHEBI:15378"/>
        <dbReference type="ChEBI" id="CHEBI:30879"/>
        <dbReference type="ChEBI" id="CHEBI:57597"/>
        <dbReference type="ChEBI" id="CHEBI:83408"/>
        <dbReference type="EC" id="3.1.4.46"/>
    </reaction>
</comment>
<accession>A0ABP5AZ30</accession>
<evidence type="ECO:0000259" key="7">
    <source>
        <dbReference type="PROSITE" id="PS51704"/>
    </source>
</evidence>
<gene>
    <name evidence="8" type="ORF">GCM10009737_30350</name>
</gene>
<name>A0ABP5AZ30_9ACTN</name>
<evidence type="ECO:0000256" key="5">
    <source>
        <dbReference type="ARBA" id="ARBA00022801"/>
    </source>
</evidence>
<keyword evidence="3" id="KW-0732">Signal</keyword>
<dbReference type="PANTHER" id="PTHR43620:SF7">
    <property type="entry name" value="GLYCEROPHOSPHODIESTER PHOSPHODIESTERASE GDPD5-RELATED"/>
    <property type="match status" value="1"/>
</dbReference>
<dbReference type="Proteomes" id="UP001501612">
    <property type="component" value="Unassembled WGS sequence"/>
</dbReference>
<keyword evidence="9" id="KW-1185">Reference proteome</keyword>
<dbReference type="PROSITE" id="PS51318">
    <property type="entry name" value="TAT"/>
    <property type="match status" value="1"/>
</dbReference>
<dbReference type="PANTHER" id="PTHR43620">
    <property type="entry name" value="GLYCEROPHOSPHORYL DIESTER PHOSPHODIESTERASE"/>
    <property type="match status" value="1"/>
</dbReference>
<dbReference type="SUPFAM" id="SSF51695">
    <property type="entry name" value="PLC-like phosphodiesterases"/>
    <property type="match status" value="1"/>
</dbReference>
<proteinExistence type="inferred from homology"/>
<dbReference type="CDD" id="cd08602">
    <property type="entry name" value="GDPD_ScGlpQ1_like"/>
    <property type="match status" value="1"/>
</dbReference>
<organism evidence="8 9">
    <name type="scientific">Nocardioides lentus</name>
    <dbReference type="NCBI Taxonomy" id="338077"/>
    <lineage>
        <taxon>Bacteria</taxon>
        <taxon>Bacillati</taxon>
        <taxon>Actinomycetota</taxon>
        <taxon>Actinomycetes</taxon>
        <taxon>Propionibacteriales</taxon>
        <taxon>Nocardioidaceae</taxon>
        <taxon>Nocardioides</taxon>
    </lineage>
</organism>
<keyword evidence="5" id="KW-0378">Hydrolase</keyword>
<comment type="similarity">
    <text evidence="1">Belongs to the glycerophosphoryl diester phosphodiesterase family.</text>
</comment>
<dbReference type="PROSITE" id="PS51704">
    <property type="entry name" value="GP_PDE"/>
    <property type="match status" value="1"/>
</dbReference>
<sequence>MTSRDPLRRPRSTRTTRLRLLAGSLAAGLGLGLLPALAGGAIAPAGAAPERERGAAAASAERAQERQVRRPLVIGHRGASGYRPEHTLASYELAIRLGADYVEPDLVPTKDGVLVARHENEIGGTTDVAERPEFADRRTTKTIDGRAITGWFTEDFTLAELRTLRAKERIPAVRPDNTRYDGRFQVPTLAQVLRMVRDTNRGPGRDVGVYIETKHPTYFDSLGLSMEEPLVRTLRRFGFEKRGSKVFLQSFETTNLRDLDRMTDLPLVQLMDATGAPYDLVVAGDPRTYADLTARRELRGISRYADGIGPNKDLVIPRGTDGSAQRRTPLVGDAHDYGLLVHPFTIRDENQFMATDFRRGTDPNAKGEVRAEITAFLDAGVDGFFTDHPDSGVDARDAWLARDR</sequence>
<evidence type="ECO:0000313" key="8">
    <source>
        <dbReference type="EMBL" id="GAA1926460.1"/>
    </source>
</evidence>
<evidence type="ECO:0000313" key="9">
    <source>
        <dbReference type="Proteomes" id="UP001501612"/>
    </source>
</evidence>
<evidence type="ECO:0000256" key="6">
    <source>
        <dbReference type="ARBA" id="ARBA00047512"/>
    </source>
</evidence>
<reference evidence="9" key="1">
    <citation type="journal article" date="2019" name="Int. J. Syst. Evol. Microbiol.">
        <title>The Global Catalogue of Microorganisms (GCM) 10K type strain sequencing project: providing services to taxonomists for standard genome sequencing and annotation.</title>
        <authorList>
            <consortium name="The Broad Institute Genomics Platform"/>
            <consortium name="The Broad Institute Genome Sequencing Center for Infectious Disease"/>
            <person name="Wu L."/>
            <person name="Ma J."/>
        </authorList>
    </citation>
    <scope>NUCLEOTIDE SEQUENCE [LARGE SCALE GENOMIC DNA]</scope>
    <source>
        <strain evidence="9">JCM 14046</strain>
    </source>
</reference>
<dbReference type="InterPro" id="IPR017946">
    <property type="entry name" value="PLC-like_Pdiesterase_TIM-brl"/>
</dbReference>
<evidence type="ECO:0000256" key="3">
    <source>
        <dbReference type="ARBA" id="ARBA00022729"/>
    </source>
</evidence>
<dbReference type="EC" id="3.1.4.46" evidence="2"/>
<dbReference type="Pfam" id="PF03009">
    <property type="entry name" value="GDPD"/>
    <property type="match status" value="1"/>
</dbReference>
<dbReference type="RefSeq" id="WP_344008424.1">
    <property type="nucleotide sequence ID" value="NZ_BAAAMY010000007.1"/>
</dbReference>
<feature type="domain" description="GP-PDE" evidence="7">
    <location>
        <begin position="71"/>
        <end position="396"/>
    </location>
</feature>
<evidence type="ECO:0000256" key="1">
    <source>
        <dbReference type="ARBA" id="ARBA00007277"/>
    </source>
</evidence>
<dbReference type="Gene3D" id="3.20.20.190">
    <property type="entry name" value="Phosphatidylinositol (PI) phosphodiesterase"/>
    <property type="match status" value="1"/>
</dbReference>
<evidence type="ECO:0000256" key="4">
    <source>
        <dbReference type="ARBA" id="ARBA00022798"/>
    </source>
</evidence>
<evidence type="ECO:0000256" key="2">
    <source>
        <dbReference type="ARBA" id="ARBA00012247"/>
    </source>
</evidence>
<dbReference type="InterPro" id="IPR030395">
    <property type="entry name" value="GP_PDE_dom"/>
</dbReference>
<protein>
    <recommendedName>
        <fullName evidence="2">glycerophosphodiester phosphodiesterase</fullName>
        <ecNumber evidence="2">3.1.4.46</ecNumber>
    </recommendedName>
</protein>
<dbReference type="InterPro" id="IPR006311">
    <property type="entry name" value="TAT_signal"/>
</dbReference>
<keyword evidence="4" id="KW-0319">Glycerol metabolism</keyword>